<organism evidence="2 3">
    <name type="scientific">Candidatus Komeilibacteria bacterium RIFCSPHIGHO2_01_FULL_52_14</name>
    <dbReference type="NCBI Taxonomy" id="1798549"/>
    <lineage>
        <taxon>Bacteria</taxon>
        <taxon>Candidatus Komeiliibacteriota</taxon>
    </lineage>
</organism>
<evidence type="ECO:0000313" key="3">
    <source>
        <dbReference type="Proteomes" id="UP000177817"/>
    </source>
</evidence>
<accession>A0A1G2BIE4</accession>
<protein>
    <submittedName>
        <fullName evidence="2">Uncharacterized protein</fullName>
    </submittedName>
</protein>
<sequence length="167" mass="17900">GMVSVLTYREMTRQAPPSSIGTPALPGKDTANPVTTPQNPSAERPWHPVALVVRDYIIRIASITISENQVSVLSITEKQWPDACLGVRSEDEMCAQVITPGYEVTMQVGSETQVYHTNSDGSVLRLFSTVAVLPPPNEGPQVLDISNIHKSCKQDSDCLPAGKAGGS</sequence>
<dbReference type="EMBL" id="MHKK01000051">
    <property type="protein sequence ID" value="OGY88855.1"/>
    <property type="molecule type" value="Genomic_DNA"/>
</dbReference>
<evidence type="ECO:0000256" key="1">
    <source>
        <dbReference type="SAM" id="MobiDB-lite"/>
    </source>
</evidence>
<feature type="non-terminal residue" evidence="2">
    <location>
        <position position="1"/>
    </location>
</feature>
<gene>
    <name evidence="2" type="ORF">A2677_02580</name>
</gene>
<evidence type="ECO:0000313" key="2">
    <source>
        <dbReference type="EMBL" id="OGY88855.1"/>
    </source>
</evidence>
<feature type="compositionally biased region" description="Polar residues" evidence="1">
    <location>
        <begin position="32"/>
        <end position="41"/>
    </location>
</feature>
<feature type="region of interest" description="Disordered" evidence="1">
    <location>
        <begin position="12"/>
        <end position="43"/>
    </location>
</feature>
<feature type="non-terminal residue" evidence="2">
    <location>
        <position position="167"/>
    </location>
</feature>
<dbReference type="AlphaFoldDB" id="A0A1G2BIE4"/>
<name>A0A1G2BIE4_9BACT</name>
<proteinExistence type="predicted"/>
<comment type="caution">
    <text evidence="2">The sequence shown here is derived from an EMBL/GenBank/DDBJ whole genome shotgun (WGS) entry which is preliminary data.</text>
</comment>
<dbReference type="Proteomes" id="UP000177817">
    <property type="component" value="Unassembled WGS sequence"/>
</dbReference>
<reference evidence="2 3" key="1">
    <citation type="journal article" date="2016" name="Nat. Commun.">
        <title>Thousands of microbial genomes shed light on interconnected biogeochemical processes in an aquifer system.</title>
        <authorList>
            <person name="Anantharaman K."/>
            <person name="Brown C.T."/>
            <person name="Hug L.A."/>
            <person name="Sharon I."/>
            <person name="Castelle C.J."/>
            <person name="Probst A.J."/>
            <person name="Thomas B.C."/>
            <person name="Singh A."/>
            <person name="Wilkins M.J."/>
            <person name="Karaoz U."/>
            <person name="Brodie E.L."/>
            <person name="Williams K.H."/>
            <person name="Hubbard S.S."/>
            <person name="Banfield J.F."/>
        </authorList>
    </citation>
    <scope>NUCLEOTIDE SEQUENCE [LARGE SCALE GENOMIC DNA]</scope>
</reference>